<gene>
    <name evidence="1" type="ORF">DI536_29755</name>
</gene>
<proteinExistence type="predicted"/>
<evidence type="ECO:0000313" key="2">
    <source>
        <dbReference type="Proteomes" id="UP000249061"/>
    </source>
</evidence>
<dbReference type="AlphaFoldDB" id="A0A2W5V947"/>
<protein>
    <submittedName>
        <fullName evidence="1">Uncharacterized protein</fullName>
    </submittedName>
</protein>
<comment type="caution">
    <text evidence="1">The sequence shown here is derived from an EMBL/GenBank/DDBJ whole genome shotgun (WGS) entry which is preliminary data.</text>
</comment>
<evidence type="ECO:0000313" key="1">
    <source>
        <dbReference type="EMBL" id="PZR06701.1"/>
    </source>
</evidence>
<dbReference type="Gene3D" id="2.60.120.620">
    <property type="entry name" value="q2cbj1_9rhob like domain"/>
    <property type="match status" value="1"/>
</dbReference>
<dbReference type="Proteomes" id="UP000249061">
    <property type="component" value="Unassembled WGS sequence"/>
</dbReference>
<dbReference type="EMBL" id="QFQP01000036">
    <property type="protein sequence ID" value="PZR06701.1"/>
    <property type="molecule type" value="Genomic_DNA"/>
</dbReference>
<reference evidence="1 2" key="1">
    <citation type="submission" date="2017-08" db="EMBL/GenBank/DDBJ databases">
        <title>Infants hospitalized years apart are colonized by the same room-sourced microbial strains.</title>
        <authorList>
            <person name="Brooks B."/>
            <person name="Olm M.R."/>
            <person name="Firek B.A."/>
            <person name="Baker R."/>
            <person name="Thomas B.C."/>
            <person name="Morowitz M.J."/>
            <person name="Banfield J.F."/>
        </authorList>
    </citation>
    <scope>NUCLEOTIDE SEQUENCE [LARGE SCALE GENOMIC DNA]</scope>
    <source>
        <strain evidence="1">S2_003_000_R2_14</strain>
    </source>
</reference>
<name>A0A2W5V947_9BACT</name>
<accession>A0A2W5V947</accession>
<organism evidence="1 2">
    <name type="scientific">Archangium gephyra</name>
    <dbReference type="NCBI Taxonomy" id="48"/>
    <lineage>
        <taxon>Bacteria</taxon>
        <taxon>Pseudomonadati</taxon>
        <taxon>Myxococcota</taxon>
        <taxon>Myxococcia</taxon>
        <taxon>Myxococcales</taxon>
        <taxon>Cystobacterineae</taxon>
        <taxon>Archangiaceae</taxon>
        <taxon>Archangium</taxon>
    </lineage>
</organism>
<sequence length="294" mass="33480">MRTLVVDGFAPEAKPLREHFEARFSDARRATGDRFVWDLWNVPGQYTALRTPAWEYFPRKLYDAFHQRLVWWGRRTLGCHDVSPPWLSCYVNGCEQRLHGDLPHGPLAFVFSLTPWQRRTFRGGETLLLKDEVLDFWSGFVSTRGVEEPEVLEEIPAKFNRLVTFDPRIPHGVRRVEGSMEPREGRLVIHGWFVQPRPFIEGPLSTAALQRAIDEVTGAIGPLLEDGLEVAGLLSLGFTVKNGRVENARVLADTLRGVTPLKPFVRAVLFALKRQTFPKTKAPSQVTLPLVFER</sequence>